<keyword evidence="6" id="KW-1185">Reference proteome</keyword>
<dbReference type="InterPro" id="IPR036220">
    <property type="entry name" value="UDP-Glc/GDP-Man_DH_C_sf"/>
</dbReference>
<organism evidence="5 6">
    <name type="scientific">Alkalihalobacillus trypoxylicola</name>
    <dbReference type="NCBI Taxonomy" id="519424"/>
    <lineage>
        <taxon>Bacteria</taxon>
        <taxon>Bacillati</taxon>
        <taxon>Bacillota</taxon>
        <taxon>Bacilli</taxon>
        <taxon>Bacillales</taxon>
        <taxon>Bacillaceae</taxon>
        <taxon>Alkalihalobacillus</taxon>
    </lineage>
</organism>
<dbReference type="InterPro" id="IPR001732">
    <property type="entry name" value="UDP-Glc/GDP-Man_DH_N"/>
</dbReference>
<dbReference type="PANTHER" id="PTHR43491">
    <property type="entry name" value="UDP-N-ACETYL-D-MANNOSAMINE DEHYDROGENASE"/>
    <property type="match status" value="1"/>
</dbReference>
<dbReference type="Proteomes" id="UP000075806">
    <property type="component" value="Unassembled WGS sequence"/>
</dbReference>
<dbReference type="Gene3D" id="3.40.50.720">
    <property type="entry name" value="NAD(P)-binding Rossmann-like Domain"/>
    <property type="match status" value="2"/>
</dbReference>
<dbReference type="AlphaFoldDB" id="A0A162DVV5"/>
<dbReference type="Pfam" id="PF03721">
    <property type="entry name" value="UDPG_MGDP_dh_N"/>
    <property type="match status" value="1"/>
</dbReference>
<evidence type="ECO:0000256" key="2">
    <source>
        <dbReference type="ARBA" id="ARBA00023027"/>
    </source>
</evidence>
<dbReference type="SUPFAM" id="SSF52413">
    <property type="entry name" value="UDP-glucose/GDP-mannose dehydrogenase C-terminal domain"/>
    <property type="match status" value="1"/>
</dbReference>
<proteinExistence type="inferred from homology"/>
<comment type="similarity">
    <text evidence="3">Belongs to the UDP-glucose/GDP-mannose dehydrogenase family.</text>
</comment>
<dbReference type="OrthoDB" id="9803238at2"/>
<evidence type="ECO:0000256" key="3">
    <source>
        <dbReference type="PIRNR" id="PIRNR000124"/>
    </source>
</evidence>
<dbReference type="Pfam" id="PF00984">
    <property type="entry name" value="UDPG_MGDP_dh"/>
    <property type="match status" value="1"/>
</dbReference>
<dbReference type="InterPro" id="IPR028359">
    <property type="entry name" value="UDP_ManNAc/GlcNAc_DH"/>
</dbReference>
<dbReference type="RefSeq" id="WP_061948779.1">
    <property type="nucleotide sequence ID" value="NZ_LTAO01000013.1"/>
</dbReference>
<feature type="domain" description="UDP-glucose/GDP-mannose dehydrogenase C-terminal" evidence="4">
    <location>
        <begin position="312"/>
        <end position="407"/>
    </location>
</feature>
<reference evidence="5" key="1">
    <citation type="submission" date="2016-02" db="EMBL/GenBank/DDBJ databases">
        <title>Genome sequence of Bacillus trypoxylicola KCTC 13244(T).</title>
        <authorList>
            <person name="Jeong H."/>
            <person name="Park S.-H."/>
            <person name="Choi S.-K."/>
        </authorList>
    </citation>
    <scope>NUCLEOTIDE SEQUENCE [LARGE SCALE GENOMIC DNA]</scope>
    <source>
        <strain evidence="5">KCTC 13244</strain>
    </source>
</reference>
<keyword evidence="2" id="KW-0520">NAD</keyword>
<keyword evidence="1" id="KW-0560">Oxidoreductase</keyword>
<evidence type="ECO:0000313" key="5">
    <source>
        <dbReference type="EMBL" id="KYG30995.1"/>
    </source>
</evidence>
<evidence type="ECO:0000256" key="1">
    <source>
        <dbReference type="ARBA" id="ARBA00023002"/>
    </source>
</evidence>
<dbReference type="SUPFAM" id="SSF48179">
    <property type="entry name" value="6-phosphogluconate dehydrogenase C-terminal domain-like"/>
    <property type="match status" value="1"/>
</dbReference>
<dbReference type="InterPro" id="IPR014027">
    <property type="entry name" value="UDP-Glc/GDP-Man_DH_C"/>
</dbReference>
<protein>
    <submittedName>
        <fullName evidence="5">UDP-N-acetyl-D-glucosamine dehydrogenase</fullName>
    </submittedName>
</protein>
<accession>A0A162DVV5</accession>
<dbReference type="InterPro" id="IPR008927">
    <property type="entry name" value="6-PGluconate_DH-like_C_sf"/>
</dbReference>
<dbReference type="PIRSF" id="PIRSF500136">
    <property type="entry name" value="UDP_ManNAc_DH"/>
    <property type="match status" value="1"/>
</dbReference>
<dbReference type="PANTHER" id="PTHR43491:SF1">
    <property type="entry name" value="UDP-N-ACETYL-D-MANNOSAMINE DEHYDROGENASE"/>
    <property type="match status" value="1"/>
</dbReference>
<dbReference type="GO" id="GO:0000271">
    <property type="term" value="P:polysaccharide biosynthetic process"/>
    <property type="evidence" value="ECO:0007669"/>
    <property type="project" value="InterPro"/>
</dbReference>
<dbReference type="STRING" id="519424.AZF04_18595"/>
<dbReference type="InterPro" id="IPR014026">
    <property type="entry name" value="UDP-Glc/GDP-Man_DH_dimer"/>
</dbReference>
<evidence type="ECO:0000313" key="6">
    <source>
        <dbReference type="Proteomes" id="UP000075806"/>
    </source>
</evidence>
<gene>
    <name evidence="5" type="ORF">AZF04_18595</name>
</gene>
<dbReference type="SUPFAM" id="SSF51735">
    <property type="entry name" value="NAD(P)-binding Rossmann-fold domains"/>
    <property type="match status" value="1"/>
</dbReference>
<dbReference type="InterPro" id="IPR036291">
    <property type="entry name" value="NAD(P)-bd_dom_sf"/>
</dbReference>
<name>A0A162DVV5_9BACI</name>
<evidence type="ECO:0000259" key="4">
    <source>
        <dbReference type="SMART" id="SM00984"/>
    </source>
</evidence>
<dbReference type="InterPro" id="IPR017476">
    <property type="entry name" value="UDP-Glc/GDP-Man"/>
</dbReference>
<dbReference type="GO" id="GO:0016616">
    <property type="term" value="F:oxidoreductase activity, acting on the CH-OH group of donors, NAD or NADP as acceptor"/>
    <property type="evidence" value="ECO:0007669"/>
    <property type="project" value="InterPro"/>
</dbReference>
<dbReference type="Pfam" id="PF03720">
    <property type="entry name" value="UDPG_MGDP_dh_C"/>
    <property type="match status" value="1"/>
</dbReference>
<dbReference type="EMBL" id="LTAO01000013">
    <property type="protein sequence ID" value="KYG30995.1"/>
    <property type="molecule type" value="Genomic_DNA"/>
</dbReference>
<dbReference type="GO" id="GO:0051287">
    <property type="term" value="F:NAD binding"/>
    <property type="evidence" value="ECO:0007669"/>
    <property type="project" value="InterPro"/>
</dbReference>
<dbReference type="NCBIfam" id="TIGR03026">
    <property type="entry name" value="NDP-sugDHase"/>
    <property type="match status" value="1"/>
</dbReference>
<dbReference type="PIRSF" id="PIRSF000124">
    <property type="entry name" value="UDPglc_GDPman_dh"/>
    <property type="match status" value="1"/>
</dbReference>
<sequence length="415" mass="46980">MKGKIAVVGLGYVGLPLAILCHSKKFDVVGIDIDPSKIDSLKRGKSYLTDLEDSEIEQLSKSKHFAYSSNFSTVKEVDTIVICVPTPLNNKAEPNLDFVKKAFENMLPYLKPHQLIVVESSTYPGTTEEVLKPMLEIEGWEIGQNLYLGYSPERIDPGNQLFSLANIPKIISGSSLQCLHVLQDVYKEIFNELVPVKSTKIAEMTKIVENTQRFINISFMNELSKLSENLDIDIWEVIEAASTKPYGFMPYYPGPGIGGHCIPVDPLYLKWKAQELGLKTDFIDLAKKINDEQPAYIIERINRLVETGGKLLVIGLTYKKDINDLRESSSLPILEGLIDQGYEVQYHDPFIAQFTYHEVVYYHQDISSESLADYDCVILLTDHSQINFTLIEQKSKKVFDTRNCLDTTLPHVYKL</sequence>
<dbReference type="SMART" id="SM00984">
    <property type="entry name" value="UDPG_MGDP_dh_C"/>
    <property type="match status" value="1"/>
</dbReference>
<comment type="caution">
    <text evidence="5">The sequence shown here is derived from an EMBL/GenBank/DDBJ whole genome shotgun (WGS) entry which is preliminary data.</text>
</comment>
<dbReference type="GO" id="GO:0016628">
    <property type="term" value="F:oxidoreductase activity, acting on the CH-CH group of donors, NAD or NADP as acceptor"/>
    <property type="evidence" value="ECO:0007669"/>
    <property type="project" value="InterPro"/>
</dbReference>